<evidence type="ECO:0000313" key="2">
    <source>
        <dbReference type="Proteomes" id="UP001204144"/>
    </source>
</evidence>
<sequence length="237" mass="27801">MQERHIHFYSHIIGRSLDLYVTGHWGQPILMFPTSMGSAHQNRDMGLLGSIHNYINEGKVKTYNIASIDFETFYGKNISPHDRAYNYELYTRFLAYELIPEIQKENSVHRIGLAGCSFGAYHAMNLAFKKPDLIDFVIGMSGSYDIRTFMEGYFDDNVYFNNPVDFVPNAESWTFDHMKVILGTSDWDICRNETFRFSQILNNKNVNHWYDEKKWASHDWPLWNQAFPEYLSAIINH</sequence>
<dbReference type="InterPro" id="IPR029058">
    <property type="entry name" value="AB_hydrolase_fold"/>
</dbReference>
<dbReference type="Pfam" id="PF00756">
    <property type="entry name" value="Esterase"/>
    <property type="match status" value="1"/>
</dbReference>
<comment type="caution">
    <text evidence="1">The sequence shown here is derived from an EMBL/GenBank/DDBJ whole genome shotgun (WGS) entry which is preliminary data.</text>
</comment>
<dbReference type="PANTHER" id="PTHR48098:SF3">
    <property type="entry name" value="IRON(III) ENTEROBACTIN ESTERASE"/>
    <property type="match status" value="1"/>
</dbReference>
<protein>
    <submittedName>
        <fullName evidence="1">Esterase</fullName>
    </submittedName>
</protein>
<proteinExistence type="predicted"/>
<dbReference type="EMBL" id="RJUF01000181">
    <property type="protein sequence ID" value="MCP9765266.1"/>
    <property type="molecule type" value="Genomic_DNA"/>
</dbReference>
<dbReference type="PANTHER" id="PTHR48098">
    <property type="entry name" value="ENTEROCHELIN ESTERASE-RELATED"/>
    <property type="match status" value="1"/>
</dbReference>
<keyword evidence="2" id="KW-1185">Reference proteome</keyword>
<dbReference type="RefSeq" id="WP_255038956.1">
    <property type="nucleotide sequence ID" value="NZ_RJUF01000181.1"/>
</dbReference>
<dbReference type="AlphaFoldDB" id="A0AAE3H730"/>
<dbReference type="Gene3D" id="3.40.50.1820">
    <property type="entry name" value="alpha/beta hydrolase"/>
    <property type="match status" value="1"/>
</dbReference>
<organism evidence="1 2">
    <name type="scientific">Lacihabitans soyangensis</name>
    <dbReference type="NCBI Taxonomy" id="869394"/>
    <lineage>
        <taxon>Bacteria</taxon>
        <taxon>Pseudomonadati</taxon>
        <taxon>Bacteroidota</taxon>
        <taxon>Cytophagia</taxon>
        <taxon>Cytophagales</taxon>
        <taxon>Leadbetterellaceae</taxon>
        <taxon>Lacihabitans</taxon>
    </lineage>
</organism>
<evidence type="ECO:0000313" key="1">
    <source>
        <dbReference type="EMBL" id="MCP9765266.1"/>
    </source>
</evidence>
<reference evidence="1 2" key="1">
    <citation type="submission" date="2018-11" db="EMBL/GenBank/DDBJ databases">
        <title>Novel bacteria species description.</title>
        <authorList>
            <person name="Han J.-H."/>
        </authorList>
    </citation>
    <scope>NUCLEOTIDE SEQUENCE [LARGE SCALE GENOMIC DNA]</scope>
    <source>
        <strain evidence="1 2">KCTC23259</strain>
    </source>
</reference>
<gene>
    <name evidence="1" type="ORF">EGI31_20215</name>
</gene>
<accession>A0AAE3H730</accession>
<name>A0AAE3H730_9BACT</name>
<dbReference type="InterPro" id="IPR000801">
    <property type="entry name" value="Esterase-like"/>
</dbReference>
<dbReference type="InterPro" id="IPR050583">
    <property type="entry name" value="Mycobacterial_A85_antigen"/>
</dbReference>
<dbReference type="Proteomes" id="UP001204144">
    <property type="component" value="Unassembled WGS sequence"/>
</dbReference>
<dbReference type="SUPFAM" id="SSF53474">
    <property type="entry name" value="alpha/beta-Hydrolases"/>
    <property type="match status" value="1"/>
</dbReference>